<dbReference type="AlphaFoldDB" id="A0A0F9H109"/>
<feature type="non-terminal residue" evidence="1">
    <location>
        <position position="166"/>
    </location>
</feature>
<accession>A0A0F9H109</accession>
<organism evidence="1">
    <name type="scientific">marine sediment metagenome</name>
    <dbReference type="NCBI Taxonomy" id="412755"/>
    <lineage>
        <taxon>unclassified sequences</taxon>
        <taxon>metagenomes</taxon>
        <taxon>ecological metagenomes</taxon>
    </lineage>
</organism>
<name>A0A0F9H109_9ZZZZ</name>
<protein>
    <submittedName>
        <fullName evidence="1">Uncharacterized protein</fullName>
    </submittedName>
</protein>
<reference evidence="1" key="1">
    <citation type="journal article" date="2015" name="Nature">
        <title>Complex archaea that bridge the gap between prokaryotes and eukaryotes.</title>
        <authorList>
            <person name="Spang A."/>
            <person name="Saw J.H."/>
            <person name="Jorgensen S.L."/>
            <person name="Zaremba-Niedzwiedzka K."/>
            <person name="Martijn J."/>
            <person name="Lind A.E."/>
            <person name="van Eijk R."/>
            <person name="Schleper C."/>
            <person name="Guy L."/>
            <person name="Ettema T.J."/>
        </authorList>
    </citation>
    <scope>NUCLEOTIDE SEQUENCE</scope>
</reference>
<sequence length="166" mass="18165">MKKHKEKVIKLSPELEQSLMKATILGLAPMSTLSPEELGKTGRATLKAVKCLISNGASIPLTLSAVAFASKKIFGGKKKEIIKYIHQLEELELGDDAMAIIQTVRDKDVLVQLVNEAGDQLREGISNFLRFDTMLAERRDVGGNKIKSLGEMVDQEWPAPPKGPAI</sequence>
<gene>
    <name evidence="1" type="ORF">LCGC14_2056330</name>
</gene>
<proteinExistence type="predicted"/>
<dbReference type="EMBL" id="LAZR01024394">
    <property type="protein sequence ID" value="KKL75290.1"/>
    <property type="molecule type" value="Genomic_DNA"/>
</dbReference>
<comment type="caution">
    <text evidence="1">The sequence shown here is derived from an EMBL/GenBank/DDBJ whole genome shotgun (WGS) entry which is preliminary data.</text>
</comment>
<evidence type="ECO:0000313" key="1">
    <source>
        <dbReference type="EMBL" id="KKL75290.1"/>
    </source>
</evidence>